<gene>
    <name evidence="2" type="ORF">EQ811_15585</name>
</gene>
<accession>A0A7Z7YS44</accession>
<dbReference type="RefSeq" id="WP_196211681.1">
    <property type="nucleotide sequence ID" value="NZ_SCHC01000572.1"/>
</dbReference>
<evidence type="ECO:0000256" key="1">
    <source>
        <dbReference type="SAM" id="Phobius"/>
    </source>
</evidence>
<dbReference type="InterPro" id="IPR006750">
    <property type="entry name" value="YdcZ"/>
</dbReference>
<comment type="caution">
    <text evidence="2">The sequence shown here is derived from an EMBL/GenBank/DDBJ whole genome shotgun (WGS) entry which is preliminary data.</text>
</comment>
<evidence type="ECO:0000313" key="3">
    <source>
        <dbReference type="Proteomes" id="UP000291949"/>
    </source>
</evidence>
<dbReference type="EMBL" id="SCHC01000572">
    <property type="protein sequence ID" value="TBW68439.1"/>
    <property type="molecule type" value="Genomic_DNA"/>
</dbReference>
<organism evidence="2 3">
    <name type="scientific">Staphylococcus capitis</name>
    <dbReference type="NCBI Taxonomy" id="29388"/>
    <lineage>
        <taxon>Bacteria</taxon>
        <taxon>Bacillati</taxon>
        <taxon>Bacillota</taxon>
        <taxon>Bacilli</taxon>
        <taxon>Bacillales</taxon>
        <taxon>Staphylococcaceae</taxon>
        <taxon>Staphylococcus</taxon>
    </lineage>
</organism>
<dbReference type="GO" id="GO:0005886">
    <property type="term" value="C:plasma membrane"/>
    <property type="evidence" value="ECO:0007669"/>
    <property type="project" value="TreeGrafter"/>
</dbReference>
<dbReference type="PANTHER" id="PTHR34821">
    <property type="entry name" value="INNER MEMBRANE PROTEIN YDCZ"/>
    <property type="match status" value="1"/>
</dbReference>
<keyword evidence="1" id="KW-1133">Transmembrane helix</keyword>
<name>A0A7Z7YS44_STACP</name>
<dbReference type="AlphaFoldDB" id="A0A7Z7YS44"/>
<feature type="transmembrane region" description="Helical" evidence="1">
    <location>
        <begin position="65"/>
        <end position="85"/>
    </location>
</feature>
<protein>
    <submittedName>
        <fullName evidence="2">EamA-like transporter family protein</fullName>
    </submittedName>
</protein>
<feature type="transmembrane region" description="Helical" evidence="1">
    <location>
        <begin position="97"/>
        <end position="116"/>
    </location>
</feature>
<keyword evidence="1" id="KW-0812">Transmembrane</keyword>
<feature type="non-terminal residue" evidence="2">
    <location>
        <position position="1"/>
    </location>
</feature>
<proteinExistence type="predicted"/>
<feature type="transmembrane region" description="Helical" evidence="1">
    <location>
        <begin position="12"/>
        <end position="30"/>
    </location>
</feature>
<feature type="non-terminal residue" evidence="2">
    <location>
        <position position="142"/>
    </location>
</feature>
<reference evidence="2 3" key="1">
    <citation type="journal article" date="2019" name="Sci. Transl. Med.">
        <title>Quorum sensing between bacterial species on the skin protects against epidermal injury in atopic dermatitis.</title>
        <authorList>
            <person name="Williams M.R."/>
        </authorList>
    </citation>
    <scope>NUCLEOTIDE SEQUENCE [LARGE SCALE GENOMIC DNA]</scope>
    <source>
        <strain evidence="2 3">H8</strain>
    </source>
</reference>
<dbReference type="Proteomes" id="UP000291949">
    <property type="component" value="Unassembled WGS sequence"/>
</dbReference>
<sequence>SFYAGHSIDYHWWVGGLLGVCFLTGNLLLLPRLGAALTVVMTVAGQIIMGVMIDTLGLLGANQTSFTFLKGVGILVLLFGILLMNHLPKNKLKDKRYISLYIWLLIGFIFGFAPPLQTTINSGLSKQMDSSLFAALVSFTIG</sequence>
<feature type="transmembrane region" description="Helical" evidence="1">
    <location>
        <begin position="37"/>
        <end position="59"/>
    </location>
</feature>
<dbReference type="PANTHER" id="PTHR34821:SF2">
    <property type="entry name" value="INNER MEMBRANE PROTEIN YDCZ"/>
    <property type="match status" value="1"/>
</dbReference>
<evidence type="ECO:0000313" key="2">
    <source>
        <dbReference type="EMBL" id="TBW68439.1"/>
    </source>
</evidence>
<dbReference type="Pfam" id="PF04657">
    <property type="entry name" value="DMT_YdcZ"/>
    <property type="match status" value="2"/>
</dbReference>
<keyword evidence="1" id="KW-0472">Membrane</keyword>